<dbReference type="RefSeq" id="WP_066381057.1">
    <property type="nucleotide sequence ID" value="NZ_LTAZ01000004.1"/>
</dbReference>
<dbReference type="InterPro" id="IPR009845">
    <property type="entry name" value="DUF1405"/>
</dbReference>
<feature type="transmembrane region" description="Helical" evidence="1">
    <location>
        <begin position="87"/>
        <end position="106"/>
    </location>
</feature>
<sequence length="221" mass="24374">MTGPTLPAWLAPLPRRLEDLALRYAWAIVAINLVGTAFGFWYYRFQFSGTPLAIWPWVPDSPLATLFIAASLALWKLDRGNELVDMLAFFGNVKLGLWTPFVLVVFNDAFLAGTAPPMYAFLLVSHLGMVAQAFLIQRYSDFSIPAIAAALAWYSFDLTVDYFVPIFGEPHHTVLPFSDPTAVPMAGNTTAFRVAALGATMLTIWITFFALSTRAEKAAAE</sequence>
<dbReference type="EMBL" id="LTAZ01000004">
    <property type="protein sequence ID" value="KYH26384.1"/>
    <property type="molecule type" value="Genomic_DNA"/>
</dbReference>
<dbReference type="PANTHER" id="PTHR40042">
    <property type="entry name" value="HYPOTHETICAL MEMBRANE SPANNING PROTEIN"/>
    <property type="match status" value="1"/>
</dbReference>
<keyword evidence="3" id="KW-1185">Reference proteome</keyword>
<feature type="transmembrane region" description="Helical" evidence="1">
    <location>
        <begin position="54"/>
        <end position="75"/>
    </location>
</feature>
<evidence type="ECO:0000313" key="2">
    <source>
        <dbReference type="EMBL" id="KYH26384.1"/>
    </source>
</evidence>
<proteinExistence type="predicted"/>
<keyword evidence="1" id="KW-0472">Membrane</keyword>
<feature type="transmembrane region" description="Helical" evidence="1">
    <location>
        <begin position="118"/>
        <end position="136"/>
    </location>
</feature>
<feature type="transmembrane region" description="Helical" evidence="1">
    <location>
        <begin position="21"/>
        <end position="42"/>
    </location>
</feature>
<evidence type="ECO:0000313" key="3">
    <source>
        <dbReference type="Proteomes" id="UP000075321"/>
    </source>
</evidence>
<evidence type="ECO:0000256" key="1">
    <source>
        <dbReference type="SAM" id="Phobius"/>
    </source>
</evidence>
<feature type="transmembrane region" description="Helical" evidence="1">
    <location>
        <begin position="191"/>
        <end position="211"/>
    </location>
</feature>
<name>A0A151AFL7_9EURY</name>
<organism evidence="2 3">
    <name type="scientific">Halalkalicoccus paucihalophilus</name>
    <dbReference type="NCBI Taxonomy" id="1008153"/>
    <lineage>
        <taxon>Archaea</taxon>
        <taxon>Methanobacteriati</taxon>
        <taxon>Methanobacteriota</taxon>
        <taxon>Stenosarchaea group</taxon>
        <taxon>Halobacteria</taxon>
        <taxon>Halobacteriales</taxon>
        <taxon>Halococcaceae</taxon>
        <taxon>Halalkalicoccus</taxon>
    </lineage>
</organism>
<gene>
    <name evidence="2" type="ORF">HAPAU_14820</name>
</gene>
<keyword evidence="1" id="KW-0812">Transmembrane</keyword>
<keyword evidence="1" id="KW-1133">Transmembrane helix</keyword>
<dbReference type="PANTHER" id="PTHR40042:SF1">
    <property type="entry name" value="DUF1405 DOMAIN-CONTAINING PROTEIN"/>
    <property type="match status" value="1"/>
</dbReference>
<dbReference type="Proteomes" id="UP000075321">
    <property type="component" value="Unassembled WGS sequence"/>
</dbReference>
<accession>A0A151AFL7</accession>
<dbReference type="Pfam" id="PF07187">
    <property type="entry name" value="DUF1405"/>
    <property type="match status" value="1"/>
</dbReference>
<protein>
    <recommendedName>
        <fullName evidence="4">DUF1405 domain-containing protein</fullName>
    </recommendedName>
</protein>
<feature type="transmembrane region" description="Helical" evidence="1">
    <location>
        <begin position="148"/>
        <end position="168"/>
    </location>
</feature>
<comment type="caution">
    <text evidence="2">The sequence shown here is derived from an EMBL/GenBank/DDBJ whole genome shotgun (WGS) entry which is preliminary data.</text>
</comment>
<evidence type="ECO:0008006" key="4">
    <source>
        <dbReference type="Google" id="ProtNLM"/>
    </source>
</evidence>
<dbReference type="OrthoDB" id="160626at2157"/>
<dbReference type="PATRIC" id="fig|1008153.3.peg.1496"/>
<reference evidence="2 3" key="1">
    <citation type="submission" date="2016-02" db="EMBL/GenBank/DDBJ databases">
        <title>Genome sequence of Halalkalicoccus paucihalophilus DSM 24557.</title>
        <authorList>
            <person name="Poehlein A."/>
            <person name="Daniel R."/>
        </authorList>
    </citation>
    <scope>NUCLEOTIDE SEQUENCE [LARGE SCALE GENOMIC DNA]</scope>
    <source>
        <strain evidence="2 3">DSM 24557</strain>
    </source>
</reference>
<dbReference type="AlphaFoldDB" id="A0A151AFL7"/>